<evidence type="ECO:0000256" key="1">
    <source>
        <dbReference type="ARBA" id="ARBA00004613"/>
    </source>
</evidence>
<evidence type="ECO:0000256" key="4">
    <source>
        <dbReference type="ARBA" id="ARBA00022729"/>
    </source>
</evidence>
<dbReference type="AlphaFoldDB" id="A0AAN8FKQ2"/>
<organism evidence="6 7">
    <name type="scientific">Trichostrongylus colubriformis</name>
    <name type="common">Black scour worm</name>
    <dbReference type="NCBI Taxonomy" id="6319"/>
    <lineage>
        <taxon>Eukaryota</taxon>
        <taxon>Metazoa</taxon>
        <taxon>Ecdysozoa</taxon>
        <taxon>Nematoda</taxon>
        <taxon>Chromadorea</taxon>
        <taxon>Rhabditida</taxon>
        <taxon>Rhabditina</taxon>
        <taxon>Rhabditomorpha</taxon>
        <taxon>Strongyloidea</taxon>
        <taxon>Trichostrongylidae</taxon>
        <taxon>Trichostrongylus</taxon>
    </lineage>
</organism>
<accession>A0AAN8FKQ2</accession>
<proteinExistence type="inferred from homology"/>
<comment type="similarity">
    <text evidence="2">Belongs to the UPF0669 family.</text>
</comment>
<dbReference type="GO" id="GO:0005576">
    <property type="term" value="C:extracellular region"/>
    <property type="evidence" value="ECO:0007669"/>
    <property type="project" value="UniProtKB-SubCell"/>
</dbReference>
<keyword evidence="3" id="KW-0964">Secreted</keyword>
<dbReference type="Pfam" id="PF17065">
    <property type="entry name" value="UPF0669"/>
    <property type="match status" value="1"/>
</dbReference>
<dbReference type="PANTHER" id="PTHR31703">
    <property type="entry name" value="UPF0669 PROTEIN C6ORF120"/>
    <property type="match status" value="1"/>
</dbReference>
<protein>
    <submittedName>
        <fullName evidence="6">Uncharacterized protein</fullName>
    </submittedName>
</protein>
<evidence type="ECO:0000256" key="5">
    <source>
        <dbReference type="ARBA" id="ARBA00023180"/>
    </source>
</evidence>
<keyword evidence="5" id="KW-0325">Glycoprotein</keyword>
<sequence length="190" mass="21243">MVTGLLRDEAMLTRCSLAVLLQVIYYVHSNDESSSTDEKEEKKVPHFFTVEGAVGPGNFTRYELKVAYPMRIVLQSLEGDADIYFSYTDKSVSYHLDMHDASSATCGLDYIDVSSNPRPAYVGVYGHPSKNVSSYRLLVMVAPDGNFQHEPELIHQWAELVDPDNDGRNGPPIYLDILSGILEILVEILL</sequence>
<name>A0AAN8FKQ2_TRICO</name>
<gene>
    <name evidence="6" type="ORF">GCK32_004147</name>
</gene>
<dbReference type="PANTHER" id="PTHR31703:SF2">
    <property type="entry name" value="UPF0669 PROTEIN C6ORF120"/>
    <property type="match status" value="1"/>
</dbReference>
<reference evidence="6 7" key="1">
    <citation type="submission" date="2019-10" db="EMBL/GenBank/DDBJ databases">
        <title>Assembly and Annotation for the nematode Trichostrongylus colubriformis.</title>
        <authorList>
            <person name="Martin J."/>
        </authorList>
    </citation>
    <scope>NUCLEOTIDE SEQUENCE [LARGE SCALE GENOMIC DNA]</scope>
    <source>
        <strain evidence="6">G859</strain>
        <tissue evidence="6">Whole worm</tissue>
    </source>
</reference>
<keyword evidence="7" id="KW-1185">Reference proteome</keyword>
<dbReference type="Proteomes" id="UP001331761">
    <property type="component" value="Unassembled WGS sequence"/>
</dbReference>
<dbReference type="EMBL" id="WIXE01009485">
    <property type="protein sequence ID" value="KAK5978395.1"/>
    <property type="molecule type" value="Genomic_DNA"/>
</dbReference>
<comment type="subcellular location">
    <subcellularLocation>
        <location evidence="1">Secreted</location>
    </subcellularLocation>
</comment>
<evidence type="ECO:0000256" key="2">
    <source>
        <dbReference type="ARBA" id="ARBA00008960"/>
    </source>
</evidence>
<evidence type="ECO:0000313" key="6">
    <source>
        <dbReference type="EMBL" id="KAK5978395.1"/>
    </source>
</evidence>
<comment type="caution">
    <text evidence="6">The sequence shown here is derived from an EMBL/GenBank/DDBJ whole genome shotgun (WGS) entry which is preliminary data.</text>
</comment>
<dbReference type="InterPro" id="IPR031420">
    <property type="entry name" value="UPF0669"/>
</dbReference>
<keyword evidence="4" id="KW-0732">Signal</keyword>
<evidence type="ECO:0000256" key="3">
    <source>
        <dbReference type="ARBA" id="ARBA00022525"/>
    </source>
</evidence>
<evidence type="ECO:0000313" key="7">
    <source>
        <dbReference type="Proteomes" id="UP001331761"/>
    </source>
</evidence>